<keyword evidence="2" id="KW-0812">Transmembrane</keyword>
<feature type="transmembrane region" description="Helical" evidence="2">
    <location>
        <begin position="173"/>
        <end position="194"/>
    </location>
</feature>
<dbReference type="RefSeq" id="WP_281895101.1">
    <property type="nucleotide sequence ID" value="NZ_BSDI01000010.1"/>
</dbReference>
<feature type="transmembrane region" description="Helical" evidence="2">
    <location>
        <begin position="251"/>
        <end position="273"/>
    </location>
</feature>
<evidence type="ECO:0000313" key="4">
    <source>
        <dbReference type="Proteomes" id="UP001144280"/>
    </source>
</evidence>
<gene>
    <name evidence="3" type="ORF">Pa4123_26010</name>
</gene>
<keyword evidence="2" id="KW-0472">Membrane</keyword>
<comment type="caution">
    <text evidence="3">The sequence shown here is derived from an EMBL/GenBank/DDBJ whole genome shotgun (WGS) entry which is preliminary data.</text>
</comment>
<protein>
    <recommendedName>
        <fullName evidence="5">ABC transporter permease</fullName>
    </recommendedName>
</protein>
<sequence length="312" mass="32957">MSTDTLLPQARRLVAELGELPARNRLMSEFKISGPRATGLRDELIREDTRAQLATPGPAAARPRRRRPGAHLAWASRRLRQVGTDPAPPPVHVTVTAPAPQPRRRLAGAHRALASRRLREVGTKATVSVPPAAPEPITPPQATVDVPTPDPAPIAPADGGHQPPDRAARPVRAWPVLVLALPASIAIWAGWVGIGRLTGFGVVNLLPGIAPEGGWATIDTAITLPIGMEAYAAYALRVWLSGQVPARARRFARWSAIGALALGAAGQVAYHLMVAAGVTAAPWQITTALSCIPVAVLGMGAALYHLIRTEEK</sequence>
<reference evidence="3" key="1">
    <citation type="submission" date="2022-12" db="EMBL/GenBank/DDBJ databases">
        <title>New Phytohabitans aurantiacus sp. RD004123 nov., an actinomycete isolated from soil.</title>
        <authorList>
            <person name="Triningsih D.W."/>
            <person name="Harunari E."/>
            <person name="Igarashi Y."/>
        </authorList>
    </citation>
    <scope>NUCLEOTIDE SEQUENCE</scope>
    <source>
        <strain evidence="3">RD004123</strain>
    </source>
</reference>
<feature type="region of interest" description="Disordered" evidence="1">
    <location>
        <begin position="117"/>
        <end position="167"/>
    </location>
</feature>
<organism evidence="3 4">
    <name type="scientific">Phytohabitans aurantiacus</name>
    <dbReference type="NCBI Taxonomy" id="3016789"/>
    <lineage>
        <taxon>Bacteria</taxon>
        <taxon>Bacillati</taxon>
        <taxon>Actinomycetota</taxon>
        <taxon>Actinomycetes</taxon>
        <taxon>Micromonosporales</taxon>
        <taxon>Micromonosporaceae</taxon>
    </lineage>
</organism>
<feature type="transmembrane region" description="Helical" evidence="2">
    <location>
        <begin position="285"/>
        <end position="307"/>
    </location>
</feature>
<evidence type="ECO:0000256" key="2">
    <source>
        <dbReference type="SAM" id="Phobius"/>
    </source>
</evidence>
<proteinExistence type="predicted"/>
<evidence type="ECO:0000256" key="1">
    <source>
        <dbReference type="SAM" id="MobiDB-lite"/>
    </source>
</evidence>
<name>A0ABQ5QUJ9_9ACTN</name>
<dbReference type="Proteomes" id="UP001144280">
    <property type="component" value="Unassembled WGS sequence"/>
</dbReference>
<dbReference type="EMBL" id="BSDI01000010">
    <property type="protein sequence ID" value="GLH97326.1"/>
    <property type="molecule type" value="Genomic_DNA"/>
</dbReference>
<keyword evidence="2" id="KW-1133">Transmembrane helix</keyword>
<evidence type="ECO:0000313" key="3">
    <source>
        <dbReference type="EMBL" id="GLH97326.1"/>
    </source>
</evidence>
<feature type="transmembrane region" description="Helical" evidence="2">
    <location>
        <begin position="214"/>
        <end position="239"/>
    </location>
</feature>
<accession>A0ABQ5QUJ9</accession>
<evidence type="ECO:0008006" key="5">
    <source>
        <dbReference type="Google" id="ProtNLM"/>
    </source>
</evidence>
<keyword evidence="4" id="KW-1185">Reference proteome</keyword>